<name>A0A8D5G218_9PROT</name>
<dbReference type="Pfam" id="PF11984">
    <property type="entry name" value="DUF3485"/>
    <property type="match status" value="1"/>
</dbReference>
<dbReference type="KEGG" id="mpau:ZMTM_04990"/>
<dbReference type="InterPro" id="IPR054653">
    <property type="entry name" value="EpsI_type_B_pred"/>
</dbReference>
<dbReference type="AlphaFoldDB" id="A0A8D5G218"/>
<proteinExistence type="predicted"/>
<feature type="transmembrane region" description="Helical" evidence="1">
    <location>
        <begin position="12"/>
        <end position="33"/>
    </location>
</feature>
<keyword evidence="1" id="KW-0472">Membrane</keyword>
<evidence type="ECO:0000259" key="2">
    <source>
        <dbReference type="Pfam" id="PF11984"/>
    </source>
</evidence>
<feature type="domain" description="Methanolan biosynthesis EpsI" evidence="2">
    <location>
        <begin position="18"/>
        <end position="227"/>
    </location>
</feature>
<evidence type="ECO:0000256" key="1">
    <source>
        <dbReference type="SAM" id="Phobius"/>
    </source>
</evidence>
<dbReference type="Proteomes" id="UP000826722">
    <property type="component" value="Chromosome"/>
</dbReference>
<gene>
    <name evidence="3" type="ORF">ZMTM_04990</name>
</gene>
<sequence>METIFNGFPRISLIRSCIILGLFILAFTTALLLTPKLQSNDSAPEFDQTIPSEFGGWKAIPDPFIQVSLTTDKNYSVNLLYDQVLMRTYVNQEGGRIMLAIAYAREQRQDVKIHRPEVCYVAQGFQLISHNDKVLNLPSSKKPVMAHQLLMQNDSRYEAISYWIRIGDEYPSNGIQARLKIFKDGLHGKVLDGVLVRVSTSLNDQSSLTEAYQKQEKFILDLTSALNKPTEALLVAH</sequence>
<dbReference type="NCBIfam" id="NF045609">
    <property type="entry name" value="EpsI_type_B"/>
    <property type="match status" value="1"/>
</dbReference>
<keyword evidence="1" id="KW-0812">Transmembrane</keyword>
<dbReference type="NCBIfam" id="TIGR02914">
    <property type="entry name" value="EpsI_fam"/>
    <property type="match status" value="1"/>
</dbReference>
<protein>
    <recommendedName>
        <fullName evidence="2">Methanolan biosynthesis EpsI domain-containing protein</fullName>
    </recommendedName>
</protein>
<dbReference type="EMBL" id="AP024110">
    <property type="protein sequence ID" value="BCM24240.1"/>
    <property type="molecule type" value="Genomic_DNA"/>
</dbReference>
<keyword evidence="4" id="KW-1185">Reference proteome</keyword>
<evidence type="ECO:0000313" key="4">
    <source>
        <dbReference type="Proteomes" id="UP000826722"/>
    </source>
</evidence>
<dbReference type="InterPro" id="IPR014263">
    <property type="entry name" value="Methanolan_biosynth_EpsI"/>
</dbReference>
<evidence type="ECO:0000313" key="3">
    <source>
        <dbReference type="EMBL" id="BCM24240.1"/>
    </source>
</evidence>
<dbReference type="RefSeq" id="WP_221764788.1">
    <property type="nucleotide sequence ID" value="NZ_AP024110.1"/>
</dbReference>
<organism evidence="3 4">
    <name type="scientific">Methyloradius palustris</name>
    <dbReference type="NCBI Taxonomy" id="2778876"/>
    <lineage>
        <taxon>Bacteria</taxon>
        <taxon>Pseudomonadati</taxon>
        <taxon>Pseudomonadota</taxon>
        <taxon>Betaproteobacteria</taxon>
        <taxon>Nitrosomonadales</taxon>
        <taxon>Methylophilaceae</taxon>
        <taxon>Methyloradius</taxon>
    </lineage>
</organism>
<keyword evidence="1" id="KW-1133">Transmembrane helix</keyword>
<accession>A0A8D5G218</accession>
<reference evidence="3" key="1">
    <citation type="journal article" date="2021" name="Arch. Microbiol.">
        <title>Methyloradius palustris gen. nov., sp. nov., a methanol-oxidizing bacterium isolated from snow.</title>
        <authorList>
            <person name="Miyadera T."/>
            <person name="Kojima H."/>
            <person name="Fukui M."/>
        </authorList>
    </citation>
    <scope>NUCLEOTIDE SEQUENCE</scope>
    <source>
        <strain evidence="3">Zm11</strain>
    </source>
</reference>